<evidence type="ECO:0000256" key="6">
    <source>
        <dbReference type="ARBA" id="ARBA00023136"/>
    </source>
</evidence>
<dbReference type="EMBL" id="JBHSDS010000006">
    <property type="protein sequence ID" value="MFC4358664.1"/>
    <property type="molecule type" value="Genomic_DNA"/>
</dbReference>
<organism evidence="10 11">
    <name type="scientific">Halobium salinum</name>
    <dbReference type="NCBI Taxonomy" id="1364940"/>
    <lineage>
        <taxon>Archaea</taxon>
        <taxon>Methanobacteriati</taxon>
        <taxon>Methanobacteriota</taxon>
        <taxon>Stenosarchaea group</taxon>
        <taxon>Halobacteria</taxon>
        <taxon>Halobacteriales</taxon>
        <taxon>Haloferacaceae</taxon>
        <taxon>Halobium</taxon>
    </lineage>
</organism>
<dbReference type="SUPFAM" id="SSF82689">
    <property type="entry name" value="Mechanosensitive channel protein MscS (YggB), C-terminal domain"/>
    <property type="match status" value="1"/>
</dbReference>
<comment type="subcellular location">
    <subcellularLocation>
        <location evidence="1">Cell membrane</location>
        <topology evidence="1">Multi-pass membrane protein</topology>
    </subcellularLocation>
</comment>
<feature type="transmembrane region" description="Helical" evidence="7">
    <location>
        <begin position="113"/>
        <end position="131"/>
    </location>
</feature>
<proteinExistence type="inferred from homology"/>
<keyword evidence="4 7" id="KW-0812">Transmembrane</keyword>
<sequence length="298" mass="32308">MPDGRAAHRCWAGYLTLFPLLFALQTTTPDPGVGVGGVADYWPTIVRAGWFLGGFLVVVLVGRFLVEPILARIVRDRNRNNPTLRDAIFLYFRAFFLVAAVLVGVGFAGYGQVLTSSALIVGAATLAIGVAGQQVLGSFVSGTALVFDPDFNVGNYIEWDGGEGIVESISLRVTRVKTPDGELVTIPNTVLTSQAVTRPYGRGKHRIVERISLTNVDDIDEVTRLLEGAAVGLDGVLANPAPSVYVDELTEDGVVLRVRYWIEDPYQRNVFAIRSAYVRTVRTRLAEAGIAIESVLRS</sequence>
<dbReference type="InterPro" id="IPR049278">
    <property type="entry name" value="MS_channel_C"/>
</dbReference>
<keyword evidence="3" id="KW-1003">Cell membrane</keyword>
<keyword evidence="6 7" id="KW-0472">Membrane</keyword>
<dbReference type="AlphaFoldDB" id="A0ABD5PD68"/>
<feature type="domain" description="Mechanosensitive ion channel MscS C-terminal" evidence="9">
    <location>
        <begin position="214"/>
        <end position="292"/>
    </location>
</feature>
<feature type="transmembrane region" description="Helical" evidence="7">
    <location>
        <begin position="87"/>
        <end position="107"/>
    </location>
</feature>
<dbReference type="InterPro" id="IPR023408">
    <property type="entry name" value="MscS_beta-dom_sf"/>
</dbReference>
<keyword evidence="5 7" id="KW-1133">Transmembrane helix</keyword>
<comment type="caution">
    <text evidence="10">The sequence shown here is derived from an EMBL/GenBank/DDBJ whole genome shotgun (WGS) entry which is preliminary data.</text>
</comment>
<feature type="domain" description="Mechanosensitive ion channel MscS" evidence="8">
    <location>
        <begin position="135"/>
        <end position="196"/>
    </location>
</feature>
<evidence type="ECO:0000313" key="11">
    <source>
        <dbReference type="Proteomes" id="UP001595921"/>
    </source>
</evidence>
<accession>A0ABD5PD68</accession>
<evidence type="ECO:0000313" key="10">
    <source>
        <dbReference type="EMBL" id="MFC4358664.1"/>
    </source>
</evidence>
<dbReference type="InterPro" id="IPR045275">
    <property type="entry name" value="MscS_archaea/bacteria_type"/>
</dbReference>
<evidence type="ECO:0000256" key="4">
    <source>
        <dbReference type="ARBA" id="ARBA00022692"/>
    </source>
</evidence>
<dbReference type="Pfam" id="PF21082">
    <property type="entry name" value="MS_channel_3rd"/>
    <property type="match status" value="1"/>
</dbReference>
<evidence type="ECO:0000259" key="9">
    <source>
        <dbReference type="Pfam" id="PF21082"/>
    </source>
</evidence>
<evidence type="ECO:0000256" key="7">
    <source>
        <dbReference type="SAM" id="Phobius"/>
    </source>
</evidence>
<evidence type="ECO:0000256" key="2">
    <source>
        <dbReference type="ARBA" id="ARBA00008017"/>
    </source>
</evidence>
<keyword evidence="11" id="KW-1185">Reference proteome</keyword>
<name>A0ABD5PD68_9EURY</name>
<dbReference type="Gene3D" id="2.30.30.60">
    <property type="match status" value="1"/>
</dbReference>
<dbReference type="Proteomes" id="UP001595921">
    <property type="component" value="Unassembled WGS sequence"/>
</dbReference>
<evidence type="ECO:0000256" key="3">
    <source>
        <dbReference type="ARBA" id="ARBA00022475"/>
    </source>
</evidence>
<dbReference type="PANTHER" id="PTHR30221:SF1">
    <property type="entry name" value="SMALL-CONDUCTANCE MECHANOSENSITIVE CHANNEL"/>
    <property type="match status" value="1"/>
</dbReference>
<evidence type="ECO:0000256" key="5">
    <source>
        <dbReference type="ARBA" id="ARBA00022989"/>
    </source>
</evidence>
<comment type="similarity">
    <text evidence="2">Belongs to the MscS (TC 1.A.23) family.</text>
</comment>
<dbReference type="RefSeq" id="WP_267623543.1">
    <property type="nucleotide sequence ID" value="NZ_JAODIW010000008.1"/>
</dbReference>
<dbReference type="PANTHER" id="PTHR30221">
    <property type="entry name" value="SMALL-CONDUCTANCE MECHANOSENSITIVE CHANNEL"/>
    <property type="match status" value="1"/>
</dbReference>
<dbReference type="InterPro" id="IPR006685">
    <property type="entry name" value="MscS_channel_2nd"/>
</dbReference>
<dbReference type="InterPro" id="IPR010920">
    <property type="entry name" value="LSM_dom_sf"/>
</dbReference>
<feature type="transmembrane region" description="Helical" evidence="7">
    <location>
        <begin position="47"/>
        <end position="66"/>
    </location>
</feature>
<evidence type="ECO:0000256" key="1">
    <source>
        <dbReference type="ARBA" id="ARBA00004651"/>
    </source>
</evidence>
<gene>
    <name evidence="10" type="ORF">ACFO0N_12005</name>
</gene>
<dbReference type="SUPFAM" id="SSF50182">
    <property type="entry name" value="Sm-like ribonucleoproteins"/>
    <property type="match status" value="1"/>
</dbReference>
<dbReference type="InterPro" id="IPR011066">
    <property type="entry name" value="MscS_channel_C_sf"/>
</dbReference>
<dbReference type="Gene3D" id="3.30.70.100">
    <property type="match status" value="1"/>
</dbReference>
<dbReference type="GO" id="GO:0005886">
    <property type="term" value="C:plasma membrane"/>
    <property type="evidence" value="ECO:0007669"/>
    <property type="project" value="UniProtKB-SubCell"/>
</dbReference>
<protein>
    <submittedName>
        <fullName evidence="10">Mechanosensitive ion channel family protein</fullName>
    </submittedName>
</protein>
<evidence type="ECO:0000259" key="8">
    <source>
        <dbReference type="Pfam" id="PF00924"/>
    </source>
</evidence>
<reference evidence="10 11" key="1">
    <citation type="journal article" date="2019" name="Int. J. Syst. Evol. Microbiol.">
        <title>The Global Catalogue of Microorganisms (GCM) 10K type strain sequencing project: providing services to taxonomists for standard genome sequencing and annotation.</title>
        <authorList>
            <consortium name="The Broad Institute Genomics Platform"/>
            <consortium name="The Broad Institute Genome Sequencing Center for Infectious Disease"/>
            <person name="Wu L."/>
            <person name="Ma J."/>
        </authorList>
    </citation>
    <scope>NUCLEOTIDE SEQUENCE [LARGE SCALE GENOMIC DNA]</scope>
    <source>
        <strain evidence="10 11">CGMCC 1.12553</strain>
    </source>
</reference>
<dbReference type="Pfam" id="PF00924">
    <property type="entry name" value="MS_channel_2nd"/>
    <property type="match status" value="1"/>
</dbReference>